<comment type="caution">
    <text evidence="1">The sequence shown here is derived from an EMBL/GenBank/DDBJ whole genome shotgun (WGS) entry which is preliminary data.</text>
</comment>
<accession>X1E7A4</accession>
<sequence>AEDNKNYYFQANGELEKILNAIVEKHITKFTYLNKFHSTSENGSKIIDIEQVLNQILKSTSGFLFNEKLQSSLKKFLPEYINYLAYKIETASIASSIPLVSINISVISR</sequence>
<name>X1E7A4_9ZZZZ</name>
<reference evidence="1" key="1">
    <citation type="journal article" date="2014" name="Front. Microbiol.">
        <title>High frequency of phylogenetically diverse reductive dehalogenase-homologous genes in deep subseafloor sedimentary metagenomes.</title>
        <authorList>
            <person name="Kawai M."/>
            <person name="Futagami T."/>
            <person name="Toyoda A."/>
            <person name="Takaki Y."/>
            <person name="Nishi S."/>
            <person name="Hori S."/>
            <person name="Arai W."/>
            <person name="Tsubouchi T."/>
            <person name="Morono Y."/>
            <person name="Uchiyama I."/>
            <person name="Ito T."/>
            <person name="Fujiyama A."/>
            <person name="Inagaki F."/>
            <person name="Takami H."/>
        </authorList>
    </citation>
    <scope>NUCLEOTIDE SEQUENCE</scope>
    <source>
        <strain evidence="1">Expedition CK06-06</strain>
    </source>
</reference>
<organism evidence="1">
    <name type="scientific">marine sediment metagenome</name>
    <dbReference type="NCBI Taxonomy" id="412755"/>
    <lineage>
        <taxon>unclassified sequences</taxon>
        <taxon>metagenomes</taxon>
        <taxon>ecological metagenomes</taxon>
    </lineage>
</organism>
<feature type="non-terminal residue" evidence="1">
    <location>
        <position position="1"/>
    </location>
</feature>
<protein>
    <submittedName>
        <fullName evidence="1">Uncharacterized protein</fullName>
    </submittedName>
</protein>
<proteinExistence type="predicted"/>
<gene>
    <name evidence="1" type="ORF">S01H4_58651</name>
</gene>
<dbReference type="EMBL" id="BART01034289">
    <property type="protein sequence ID" value="GAH16270.1"/>
    <property type="molecule type" value="Genomic_DNA"/>
</dbReference>
<dbReference type="AlphaFoldDB" id="X1E7A4"/>
<evidence type="ECO:0000313" key="1">
    <source>
        <dbReference type="EMBL" id="GAH16270.1"/>
    </source>
</evidence>